<dbReference type="AlphaFoldDB" id="A0A978VXT7"/>
<evidence type="ECO:0000313" key="1">
    <source>
        <dbReference type="EMBL" id="KAH7543632.1"/>
    </source>
</evidence>
<accession>A0A978VXT7</accession>
<dbReference type="InterPro" id="IPR029068">
    <property type="entry name" value="Glyas_Bleomycin-R_OHBP_Dase"/>
</dbReference>
<dbReference type="EMBL" id="JAEACU010000002">
    <property type="protein sequence ID" value="KAH7543632.1"/>
    <property type="molecule type" value="Genomic_DNA"/>
</dbReference>
<reference evidence="1" key="1">
    <citation type="journal article" date="2021" name="Front. Plant Sci.">
        <title>Chromosome-Scale Genome Assembly for Chinese Sour Jujube and Insights Into Its Genome Evolution and Domestication Signature.</title>
        <authorList>
            <person name="Shen L.-Y."/>
            <person name="Luo H."/>
            <person name="Wang X.-L."/>
            <person name="Wang X.-M."/>
            <person name="Qiu X.-J."/>
            <person name="Liu H."/>
            <person name="Zhou S.-S."/>
            <person name="Jia K.-H."/>
            <person name="Nie S."/>
            <person name="Bao Y.-T."/>
            <person name="Zhang R.-G."/>
            <person name="Yun Q.-Z."/>
            <person name="Chai Y.-H."/>
            <person name="Lu J.-Y."/>
            <person name="Li Y."/>
            <person name="Zhao S.-W."/>
            <person name="Mao J.-F."/>
            <person name="Jia S.-G."/>
            <person name="Mao Y.-M."/>
        </authorList>
    </citation>
    <scope>NUCLEOTIDE SEQUENCE</scope>
    <source>
        <strain evidence="1">AT0</strain>
        <tissue evidence="1">Leaf</tissue>
    </source>
</reference>
<proteinExistence type="predicted"/>
<dbReference type="Proteomes" id="UP000813462">
    <property type="component" value="Unassembled WGS sequence"/>
</dbReference>
<evidence type="ECO:0008006" key="3">
    <source>
        <dbReference type="Google" id="ProtNLM"/>
    </source>
</evidence>
<evidence type="ECO:0000313" key="2">
    <source>
        <dbReference type="Proteomes" id="UP000813462"/>
    </source>
</evidence>
<name>A0A978VXT7_ZIZJJ</name>
<sequence length="153" mass="17378">MVGGGDKKTSKLPLVSLNHVSFACNSVTESVRFYEDAVQLWYWDSFAGVCWKQPSNKRKDKSKGQPHSFQCSDIKLVTQKLEEMKIQYVTAVVEEGGIQVDQLFFHDPDGYMVEICNCHISLLFQFPPAIETQSQTKTGRFECNAQAKLLLQH</sequence>
<dbReference type="PROSITE" id="PS51257">
    <property type="entry name" value="PROKAR_LIPOPROTEIN"/>
    <property type="match status" value="1"/>
</dbReference>
<protein>
    <recommendedName>
        <fullName evidence="3">VOC domain-containing protein</fullName>
    </recommendedName>
</protein>
<dbReference type="Gene3D" id="3.10.180.10">
    <property type="entry name" value="2,3-Dihydroxybiphenyl 1,2-Dioxygenase, domain 1"/>
    <property type="match status" value="1"/>
</dbReference>
<gene>
    <name evidence="1" type="ORF">FEM48_Zijuj02G0204400</name>
</gene>
<comment type="caution">
    <text evidence="1">The sequence shown here is derived from an EMBL/GenBank/DDBJ whole genome shotgun (WGS) entry which is preliminary data.</text>
</comment>
<dbReference type="PANTHER" id="PTHR46142:SF13">
    <property type="entry name" value="LACTOYLGLUTATHIONE LYASE_GLYOXALASE I FAMILY PROTEIN"/>
    <property type="match status" value="1"/>
</dbReference>
<organism evidence="1 2">
    <name type="scientific">Ziziphus jujuba var. spinosa</name>
    <dbReference type="NCBI Taxonomy" id="714518"/>
    <lineage>
        <taxon>Eukaryota</taxon>
        <taxon>Viridiplantae</taxon>
        <taxon>Streptophyta</taxon>
        <taxon>Embryophyta</taxon>
        <taxon>Tracheophyta</taxon>
        <taxon>Spermatophyta</taxon>
        <taxon>Magnoliopsida</taxon>
        <taxon>eudicotyledons</taxon>
        <taxon>Gunneridae</taxon>
        <taxon>Pentapetalae</taxon>
        <taxon>rosids</taxon>
        <taxon>fabids</taxon>
        <taxon>Rosales</taxon>
        <taxon>Rhamnaceae</taxon>
        <taxon>Paliureae</taxon>
        <taxon>Ziziphus</taxon>
    </lineage>
</organism>
<dbReference type="PANTHER" id="PTHR46142">
    <property type="match status" value="1"/>
</dbReference>
<dbReference type="SUPFAM" id="SSF54593">
    <property type="entry name" value="Glyoxalase/Bleomycin resistance protein/Dihydroxybiphenyl dioxygenase"/>
    <property type="match status" value="1"/>
</dbReference>